<dbReference type="InterPro" id="IPR005324">
    <property type="entry name" value="Ribosomal_uS5_C"/>
</dbReference>
<dbReference type="SUPFAM" id="SSF54768">
    <property type="entry name" value="dsRNA-binding domain-like"/>
    <property type="match status" value="1"/>
</dbReference>
<evidence type="ECO:0000256" key="9">
    <source>
        <dbReference type="PROSITE-ProRule" id="PRU00268"/>
    </source>
</evidence>
<dbReference type="Pfam" id="PF03719">
    <property type="entry name" value="Ribosomal_S5_C"/>
    <property type="match status" value="1"/>
</dbReference>
<evidence type="ECO:0000256" key="8">
    <source>
        <dbReference type="ARBA" id="ARBA00062683"/>
    </source>
</evidence>
<evidence type="ECO:0000256" key="2">
    <source>
        <dbReference type="ARBA" id="ARBA00008945"/>
    </source>
</evidence>
<evidence type="ECO:0000256" key="6">
    <source>
        <dbReference type="ARBA" id="ARBA00039335"/>
    </source>
</evidence>
<comment type="subunit">
    <text evidence="8">Component of the mitochondrial ribosome small subunit (28S) which comprises a 12S rRNA and about 30 distinct proteins.</text>
</comment>
<evidence type="ECO:0000256" key="7">
    <source>
        <dbReference type="ARBA" id="ARBA00041606"/>
    </source>
</evidence>
<dbReference type="EMBL" id="JBJJXI010000143">
    <property type="protein sequence ID" value="KAL3386856.1"/>
    <property type="molecule type" value="Genomic_DNA"/>
</dbReference>
<dbReference type="PANTHER" id="PTHR48277:SF1">
    <property type="entry name" value="MITOCHONDRIAL RIBOSOMAL PROTEIN S5"/>
    <property type="match status" value="1"/>
</dbReference>
<evidence type="ECO:0000256" key="11">
    <source>
        <dbReference type="SAM" id="MobiDB-lite"/>
    </source>
</evidence>
<dbReference type="GO" id="GO:0005763">
    <property type="term" value="C:mitochondrial small ribosomal subunit"/>
    <property type="evidence" value="ECO:0007669"/>
    <property type="project" value="UniProtKB-ARBA"/>
</dbReference>
<dbReference type="FunFam" id="3.30.230.10:FF:000002">
    <property type="entry name" value="30S ribosomal protein S5"/>
    <property type="match status" value="1"/>
</dbReference>
<dbReference type="Proteomes" id="UP001627154">
    <property type="component" value="Unassembled WGS sequence"/>
</dbReference>
<reference evidence="13 14" key="1">
    <citation type="journal article" date="2024" name="bioRxiv">
        <title>A reference genome for Trichogramma kaykai: A tiny desert-dwelling parasitoid wasp with competing sex-ratio distorters.</title>
        <authorList>
            <person name="Culotta J."/>
            <person name="Lindsey A.R."/>
        </authorList>
    </citation>
    <scope>NUCLEOTIDE SEQUENCE [LARGE SCALE GENOMIC DNA]</scope>
    <source>
        <strain evidence="13 14">KSX58</strain>
    </source>
</reference>
<dbReference type="InterPro" id="IPR000851">
    <property type="entry name" value="Ribosomal_uS5"/>
</dbReference>
<proteinExistence type="inferred from homology"/>
<dbReference type="GO" id="GO:0005743">
    <property type="term" value="C:mitochondrial inner membrane"/>
    <property type="evidence" value="ECO:0007669"/>
    <property type="project" value="UniProtKB-ARBA"/>
</dbReference>
<evidence type="ECO:0000313" key="13">
    <source>
        <dbReference type="EMBL" id="KAL3386856.1"/>
    </source>
</evidence>
<evidence type="ECO:0000256" key="3">
    <source>
        <dbReference type="ARBA" id="ARBA00022980"/>
    </source>
</evidence>
<feature type="region of interest" description="Disordered" evidence="11">
    <location>
        <begin position="139"/>
        <end position="170"/>
    </location>
</feature>
<dbReference type="Pfam" id="PF00333">
    <property type="entry name" value="Ribosomal_S5"/>
    <property type="match status" value="1"/>
</dbReference>
<dbReference type="Pfam" id="PF21251">
    <property type="entry name" value="Ribosomal_uS5m_N"/>
    <property type="match status" value="1"/>
</dbReference>
<dbReference type="InterPro" id="IPR013810">
    <property type="entry name" value="Ribosomal_uS5_N"/>
</dbReference>
<evidence type="ECO:0000313" key="14">
    <source>
        <dbReference type="Proteomes" id="UP001627154"/>
    </source>
</evidence>
<evidence type="ECO:0000256" key="5">
    <source>
        <dbReference type="ARBA" id="ARBA00023274"/>
    </source>
</evidence>
<keyword evidence="3 9" id="KW-0689">Ribosomal protein</keyword>
<dbReference type="AlphaFoldDB" id="A0ABD2W1X0"/>
<dbReference type="SUPFAM" id="SSF54211">
    <property type="entry name" value="Ribosomal protein S5 domain 2-like"/>
    <property type="match status" value="1"/>
</dbReference>
<dbReference type="PANTHER" id="PTHR48277">
    <property type="entry name" value="MITOCHONDRIAL RIBOSOMAL PROTEIN S5"/>
    <property type="match status" value="1"/>
</dbReference>
<evidence type="ECO:0000259" key="12">
    <source>
        <dbReference type="PROSITE" id="PS50881"/>
    </source>
</evidence>
<comment type="similarity">
    <text evidence="2 10">Belongs to the universal ribosomal protein uS5 family.</text>
</comment>
<dbReference type="GO" id="GO:0003735">
    <property type="term" value="F:structural constituent of ribosome"/>
    <property type="evidence" value="ECO:0007669"/>
    <property type="project" value="UniProtKB-UniRule"/>
</dbReference>
<dbReference type="InterPro" id="IPR048584">
    <property type="entry name" value="Ribosomal_uS5m_N"/>
</dbReference>
<dbReference type="FunFam" id="3.30.160.20:FF:000022">
    <property type="entry name" value="28S ribosomal protein S5, mitochondrial"/>
    <property type="match status" value="1"/>
</dbReference>
<accession>A0ABD2W1X0</accession>
<dbReference type="Gene3D" id="3.30.230.10">
    <property type="match status" value="1"/>
</dbReference>
<dbReference type="InterPro" id="IPR020568">
    <property type="entry name" value="Ribosomal_Su5_D2-typ_SF"/>
</dbReference>
<keyword evidence="4" id="KW-0496">Mitochondrion</keyword>
<sequence length="453" mass="51402">MAFRVLKAYNSLTKVVTNHKFTVYGTSSNVNKGCLNALAVNLPITSITRSASFFTKYSAEALWKSVTSVSNAGKQRGRARQTRGLQRNLNRGQYIGVGKINMLWPGLTGPIMRGTNVVKQQRLPDDPDRETKLYKIRDSTTRGKKTRTHPLERGWSGAKIGGRSLGPPDPVNDETFEGFDSRVIEHKIVNHMTGNLGRKRGYSSLVVVGNGKGLFGFALGRAPDAKGALRLGRNRAGMKLMYVPLYKDHTVYHDFYARFGNTKVFVSKKPEGYGFTGHRAIKCACDVIGIKDLHAEVEGANRYLHIIKAFFIGLLKQKTHQQLAEEKKLHLVEFKKENLNYPEVVASPGTVRKSEEVPSTETLDFVQYVLGGKVILQKPEHPPFYHTYRSYKLRRTKDEIIRNHDKVRIRLLAEYGEFKSHLTDRFPEAKPFKWSYKIKREAERLKAAEEEVY</sequence>
<keyword evidence="5 9" id="KW-0687">Ribonucleoprotein</keyword>
<feature type="domain" description="S5 DRBM" evidence="12">
    <location>
        <begin position="179"/>
        <end position="243"/>
    </location>
</feature>
<dbReference type="InterPro" id="IPR014721">
    <property type="entry name" value="Ribsml_uS5_D2-typ_fold_subgr"/>
</dbReference>
<keyword evidence="14" id="KW-1185">Reference proteome</keyword>
<name>A0ABD2W1X0_9HYME</name>
<protein>
    <recommendedName>
        <fullName evidence="6">Small ribosomal subunit protein uS5m</fullName>
    </recommendedName>
    <alternativeName>
        <fullName evidence="7">28S ribosomal protein S5, mitochondrial</fullName>
    </alternativeName>
</protein>
<comment type="caution">
    <text evidence="13">The sequence shown here is derived from an EMBL/GenBank/DDBJ whole genome shotgun (WGS) entry which is preliminary data.</text>
</comment>
<dbReference type="Gene3D" id="3.30.160.20">
    <property type="match status" value="1"/>
</dbReference>
<gene>
    <name evidence="13" type="ORF">TKK_017780</name>
</gene>
<evidence type="ECO:0000256" key="4">
    <source>
        <dbReference type="ARBA" id="ARBA00023128"/>
    </source>
</evidence>
<dbReference type="PROSITE" id="PS50881">
    <property type="entry name" value="S5_DSRBD"/>
    <property type="match status" value="1"/>
</dbReference>
<organism evidence="13 14">
    <name type="scientific">Trichogramma kaykai</name>
    <dbReference type="NCBI Taxonomy" id="54128"/>
    <lineage>
        <taxon>Eukaryota</taxon>
        <taxon>Metazoa</taxon>
        <taxon>Ecdysozoa</taxon>
        <taxon>Arthropoda</taxon>
        <taxon>Hexapoda</taxon>
        <taxon>Insecta</taxon>
        <taxon>Pterygota</taxon>
        <taxon>Neoptera</taxon>
        <taxon>Endopterygota</taxon>
        <taxon>Hymenoptera</taxon>
        <taxon>Apocrita</taxon>
        <taxon>Proctotrupomorpha</taxon>
        <taxon>Chalcidoidea</taxon>
        <taxon>Trichogrammatidae</taxon>
        <taxon>Trichogramma</taxon>
    </lineage>
</organism>
<evidence type="ECO:0000256" key="10">
    <source>
        <dbReference type="RuleBase" id="RU003823"/>
    </source>
</evidence>
<comment type="subcellular location">
    <subcellularLocation>
        <location evidence="1">Mitochondrion</location>
    </subcellularLocation>
</comment>
<evidence type="ECO:0000256" key="1">
    <source>
        <dbReference type="ARBA" id="ARBA00004173"/>
    </source>
</evidence>